<protein>
    <submittedName>
        <fullName evidence="1">Uncharacterized protein</fullName>
    </submittedName>
</protein>
<accession>A0A1X9LSR7</accession>
<evidence type="ECO:0000313" key="1">
    <source>
        <dbReference type="EMBL" id="ARJ07472.1"/>
    </source>
</evidence>
<organism evidence="1 2">
    <name type="scientific">Cnuibacter physcomitrellae</name>
    <dbReference type="NCBI Taxonomy" id="1619308"/>
    <lineage>
        <taxon>Bacteria</taxon>
        <taxon>Bacillati</taxon>
        <taxon>Actinomycetota</taxon>
        <taxon>Actinomycetes</taxon>
        <taxon>Micrococcales</taxon>
        <taxon>Microbacteriaceae</taxon>
        <taxon>Cnuibacter</taxon>
    </lineage>
</organism>
<sequence>MSDQEQSAEATLRASRALLGVVARSVSAALHEITLPQFRVLVILAGEGPLRSGAIAQRMGSHPSTFSRTVDRLVAGGWVARTPSATSGRERIIGLTAAGASLVAEVTERRRREIAEILVRLTPADRARVEEALQLFADAAGEPSARDLLTLGL</sequence>
<dbReference type="Proteomes" id="UP000192775">
    <property type="component" value="Chromosome"/>
</dbReference>
<dbReference type="PANTHER" id="PTHR33164:SF94">
    <property type="entry name" value="TRANSCRIPTIONAL REGULATORY PROTEIN-RELATED"/>
    <property type="match status" value="1"/>
</dbReference>
<dbReference type="Gene3D" id="1.10.10.10">
    <property type="entry name" value="Winged helix-like DNA-binding domain superfamily/Winged helix DNA-binding domain"/>
    <property type="match status" value="1"/>
</dbReference>
<dbReference type="PROSITE" id="PS50995">
    <property type="entry name" value="HTH_MARR_2"/>
    <property type="match status" value="1"/>
</dbReference>
<dbReference type="RefSeq" id="WP_085021609.1">
    <property type="nucleotide sequence ID" value="NZ_BMHD01000001.1"/>
</dbReference>
<proteinExistence type="predicted"/>
<evidence type="ECO:0000313" key="2">
    <source>
        <dbReference type="Proteomes" id="UP000192775"/>
    </source>
</evidence>
<dbReference type="InterPro" id="IPR036388">
    <property type="entry name" value="WH-like_DNA-bd_sf"/>
</dbReference>
<dbReference type="PANTHER" id="PTHR33164">
    <property type="entry name" value="TRANSCRIPTIONAL REGULATOR, MARR FAMILY"/>
    <property type="match status" value="1"/>
</dbReference>
<dbReference type="GO" id="GO:0003700">
    <property type="term" value="F:DNA-binding transcription factor activity"/>
    <property type="evidence" value="ECO:0007669"/>
    <property type="project" value="InterPro"/>
</dbReference>
<dbReference type="SMART" id="SM00347">
    <property type="entry name" value="HTH_MARR"/>
    <property type="match status" value="1"/>
</dbReference>
<dbReference type="EMBL" id="CP020715">
    <property type="protein sequence ID" value="ARJ07472.1"/>
    <property type="molecule type" value="Genomic_DNA"/>
</dbReference>
<keyword evidence="2" id="KW-1185">Reference proteome</keyword>
<reference evidence="1 2" key="1">
    <citation type="submission" date="2017-04" db="EMBL/GenBank/DDBJ databases">
        <authorList>
            <person name="Afonso C.L."/>
            <person name="Miller P.J."/>
            <person name="Scott M.A."/>
            <person name="Spackman E."/>
            <person name="Goraichik I."/>
            <person name="Dimitrov K.M."/>
            <person name="Suarez D.L."/>
            <person name="Swayne D.E."/>
        </authorList>
    </citation>
    <scope>NUCLEOTIDE SEQUENCE [LARGE SCALE GENOMIC DNA]</scope>
    <source>
        <strain evidence="2">XA(T)</strain>
    </source>
</reference>
<name>A0A1X9LSR7_9MICO</name>
<dbReference type="GO" id="GO:0006950">
    <property type="term" value="P:response to stress"/>
    <property type="evidence" value="ECO:0007669"/>
    <property type="project" value="TreeGrafter"/>
</dbReference>
<dbReference type="AlphaFoldDB" id="A0A1X9LSR7"/>
<dbReference type="InterPro" id="IPR000835">
    <property type="entry name" value="HTH_MarR-typ"/>
</dbReference>
<dbReference type="InterPro" id="IPR039422">
    <property type="entry name" value="MarR/SlyA-like"/>
</dbReference>
<dbReference type="InterPro" id="IPR036390">
    <property type="entry name" value="WH_DNA-bd_sf"/>
</dbReference>
<dbReference type="SUPFAM" id="SSF46785">
    <property type="entry name" value="Winged helix' DNA-binding domain"/>
    <property type="match status" value="1"/>
</dbReference>
<dbReference type="STRING" id="1619308.B5808_17365"/>
<dbReference type="Pfam" id="PF12802">
    <property type="entry name" value="MarR_2"/>
    <property type="match status" value="1"/>
</dbReference>
<gene>
    <name evidence="1" type="ORF">B5808_17365</name>
</gene>
<dbReference type="KEGG" id="cphy:B5808_17365"/>